<feature type="domain" description="AraC effector-binding" evidence="1">
    <location>
        <begin position="1"/>
        <end position="163"/>
    </location>
</feature>
<dbReference type="InterPro" id="IPR010499">
    <property type="entry name" value="AraC_E-bd"/>
</dbReference>
<dbReference type="Pfam" id="PF14526">
    <property type="entry name" value="Cass2"/>
    <property type="match status" value="1"/>
</dbReference>
<dbReference type="SMART" id="SM00871">
    <property type="entry name" value="AraC_E_bind"/>
    <property type="match status" value="1"/>
</dbReference>
<evidence type="ECO:0000313" key="2">
    <source>
        <dbReference type="EMBL" id="MFD2171106.1"/>
    </source>
</evidence>
<reference evidence="3" key="1">
    <citation type="journal article" date="2019" name="Int. J. Syst. Evol. Microbiol.">
        <title>The Global Catalogue of Microorganisms (GCM) 10K type strain sequencing project: providing services to taxonomists for standard genome sequencing and annotation.</title>
        <authorList>
            <consortium name="The Broad Institute Genomics Platform"/>
            <consortium name="The Broad Institute Genome Sequencing Center for Infectious Disease"/>
            <person name="Wu L."/>
            <person name="Ma J."/>
        </authorList>
    </citation>
    <scope>NUCLEOTIDE SEQUENCE [LARGE SCALE GENOMIC DNA]</scope>
    <source>
        <strain evidence="3">CGMCC 1.13574</strain>
    </source>
</reference>
<name>A0ABW5A0D5_9BACL</name>
<accession>A0ABW5A0D5</accession>
<dbReference type="PANTHER" id="PTHR36444:SF2">
    <property type="entry name" value="TRANSCRIPTIONAL REGULATOR PROTEIN YOBU-RELATED"/>
    <property type="match status" value="1"/>
</dbReference>
<evidence type="ECO:0000259" key="1">
    <source>
        <dbReference type="SMART" id="SM00871"/>
    </source>
</evidence>
<evidence type="ECO:0000313" key="3">
    <source>
        <dbReference type="Proteomes" id="UP001597343"/>
    </source>
</evidence>
<gene>
    <name evidence="2" type="ORF">ACFSOY_14150</name>
</gene>
<sequence length="168" mass="19522">MKPIILNKPEMKVVGYAIRTSTVEQRSLREIPIFWQRYIEEKMWETIPNKLNDRVEMGVSIDCDCEGGDFTYLIGFETDAELDLTDSELICRTLPAATYAVFTTPPVPEEKFSDTIQATWKEIFQNWFPDSGYEHAGAPEIELYDERTQNREAKQMDIYIPIQPRMNG</sequence>
<dbReference type="Gene3D" id="3.20.80.10">
    <property type="entry name" value="Regulatory factor, effector binding domain"/>
    <property type="match status" value="1"/>
</dbReference>
<proteinExistence type="predicted"/>
<keyword evidence="3" id="KW-1185">Reference proteome</keyword>
<protein>
    <submittedName>
        <fullName evidence="2">GyrI-like domain-containing protein</fullName>
    </submittedName>
</protein>
<organism evidence="2 3">
    <name type="scientific">Tumebacillus lipolyticus</name>
    <dbReference type="NCBI Taxonomy" id="1280370"/>
    <lineage>
        <taxon>Bacteria</taxon>
        <taxon>Bacillati</taxon>
        <taxon>Bacillota</taxon>
        <taxon>Bacilli</taxon>
        <taxon>Bacillales</taxon>
        <taxon>Alicyclobacillaceae</taxon>
        <taxon>Tumebacillus</taxon>
    </lineage>
</organism>
<comment type="caution">
    <text evidence="2">The sequence shown here is derived from an EMBL/GenBank/DDBJ whole genome shotgun (WGS) entry which is preliminary data.</text>
</comment>
<dbReference type="RefSeq" id="WP_386047653.1">
    <property type="nucleotide sequence ID" value="NZ_JBHUIO010000008.1"/>
</dbReference>
<dbReference type="EMBL" id="JBHUIO010000008">
    <property type="protein sequence ID" value="MFD2171106.1"/>
    <property type="molecule type" value="Genomic_DNA"/>
</dbReference>
<dbReference type="SUPFAM" id="SSF55136">
    <property type="entry name" value="Probable bacterial effector-binding domain"/>
    <property type="match status" value="1"/>
</dbReference>
<dbReference type="InterPro" id="IPR029441">
    <property type="entry name" value="Cass2"/>
</dbReference>
<dbReference type="Proteomes" id="UP001597343">
    <property type="component" value="Unassembled WGS sequence"/>
</dbReference>
<dbReference type="InterPro" id="IPR011256">
    <property type="entry name" value="Reg_factor_effector_dom_sf"/>
</dbReference>
<dbReference type="InterPro" id="IPR053182">
    <property type="entry name" value="YobU-like_regulator"/>
</dbReference>
<dbReference type="PANTHER" id="PTHR36444">
    <property type="entry name" value="TRANSCRIPTIONAL REGULATOR PROTEIN YOBU-RELATED"/>
    <property type="match status" value="1"/>
</dbReference>